<evidence type="ECO:0000256" key="3">
    <source>
        <dbReference type="ARBA" id="ARBA00005022"/>
    </source>
</evidence>
<comment type="catalytic activity">
    <reaction evidence="15">
        <text>N(6),N(6),N(6)-trimethyl-L-lysine + 2-oxoglutarate + O2 = (3S)-3-hydroxy-N(6),N(6),N(6)-trimethyl-L-lysine + succinate + CO2</text>
        <dbReference type="Rhea" id="RHEA:14181"/>
        <dbReference type="ChEBI" id="CHEBI:15379"/>
        <dbReference type="ChEBI" id="CHEBI:16526"/>
        <dbReference type="ChEBI" id="CHEBI:16810"/>
        <dbReference type="ChEBI" id="CHEBI:30031"/>
        <dbReference type="ChEBI" id="CHEBI:58100"/>
        <dbReference type="ChEBI" id="CHEBI:141499"/>
        <dbReference type="EC" id="1.14.11.8"/>
    </reaction>
</comment>
<evidence type="ECO:0000256" key="2">
    <source>
        <dbReference type="ARBA" id="ARBA00001961"/>
    </source>
</evidence>
<evidence type="ECO:0000259" key="16">
    <source>
        <dbReference type="Pfam" id="PF02668"/>
    </source>
</evidence>
<evidence type="ECO:0000313" key="19">
    <source>
        <dbReference type="Proteomes" id="UP001159405"/>
    </source>
</evidence>
<dbReference type="InterPro" id="IPR010376">
    <property type="entry name" value="GBBH-like_N"/>
</dbReference>
<evidence type="ECO:0000256" key="5">
    <source>
        <dbReference type="ARBA" id="ARBA00012267"/>
    </source>
</evidence>
<comment type="cofactor">
    <cofactor evidence="1">
        <name>Fe(2+)</name>
        <dbReference type="ChEBI" id="CHEBI:29033"/>
    </cofactor>
</comment>
<evidence type="ECO:0000256" key="13">
    <source>
        <dbReference type="ARBA" id="ARBA00032283"/>
    </source>
</evidence>
<evidence type="ECO:0000256" key="14">
    <source>
        <dbReference type="ARBA" id="ARBA00046008"/>
    </source>
</evidence>
<comment type="caution">
    <text evidence="18">The sequence shown here is derived from an EMBL/GenBank/DDBJ whole genome shotgun (WGS) entry which is preliminary data.</text>
</comment>
<dbReference type="Gene3D" id="3.60.130.10">
    <property type="entry name" value="Clavaminate synthase-like"/>
    <property type="match status" value="1"/>
</dbReference>
<dbReference type="SUPFAM" id="SSF51197">
    <property type="entry name" value="Clavaminate synthase-like"/>
    <property type="match status" value="1"/>
</dbReference>
<dbReference type="InterPro" id="IPR038492">
    <property type="entry name" value="GBBH-like_N_sf"/>
</dbReference>
<keyword evidence="8" id="KW-0223">Dioxygenase</keyword>
<dbReference type="PANTHER" id="PTHR10696">
    <property type="entry name" value="GAMMA-BUTYROBETAINE HYDROXYLASE-RELATED"/>
    <property type="match status" value="1"/>
</dbReference>
<evidence type="ECO:0000256" key="9">
    <source>
        <dbReference type="ARBA" id="ARBA00023002"/>
    </source>
</evidence>
<evidence type="ECO:0000256" key="7">
    <source>
        <dbReference type="ARBA" id="ARBA00022873"/>
    </source>
</evidence>
<dbReference type="Proteomes" id="UP001159405">
    <property type="component" value="Unassembled WGS sequence"/>
</dbReference>
<evidence type="ECO:0000256" key="11">
    <source>
        <dbReference type="ARBA" id="ARBA00030363"/>
    </source>
</evidence>
<reference evidence="18 19" key="1">
    <citation type="submission" date="2022-05" db="EMBL/GenBank/DDBJ databases">
        <authorList>
            <consortium name="Genoscope - CEA"/>
            <person name="William W."/>
        </authorList>
    </citation>
    <scope>NUCLEOTIDE SEQUENCE [LARGE SCALE GENOMIC DNA]</scope>
</reference>
<dbReference type="InterPro" id="IPR050411">
    <property type="entry name" value="AlphaKG_dependent_hydroxylases"/>
</dbReference>
<dbReference type="Pfam" id="PF02668">
    <property type="entry name" value="TauD"/>
    <property type="match status" value="1"/>
</dbReference>
<accession>A0ABN8QKM7</accession>
<sequence length="425" mass="49368">MSAVLRAPFRIAALSHCTDLLKITWQDGAKSTFPNIWLRASVRDPKYFTDSLIYNQSDYARFIATESPIVKAENGEGSEDVIVEWEDHRSSFNASWLRAQDMKNNDSLRKEHEITLWDANSKFPVYSYSERMEKLDSWLTDLVRYGVAFFEGVPPSQEGLEGIIHCVGQKKQRTHPTDTFEISADKSKAEQIDQDIYAPEKHPVHIDTAYYDAVNRLSCLVASKYSAPVQDTFNYWVDNLAVIEQLRREEPEAYELLCTIPARFSRRRMTVQEKCDPDKVYIYHYDNTLERPIISFNRLEKRHPTVYISNKHAGLELGNFKDHSTMKKFYEAFTLLHHKLYDPANHTRFLLKEGTAAIFNNHRVSHGRDDIHPTTDRALLLGFVGADMWNTRWRVLHGKKAGLEDKWLYGCSNEQLEILADRMEH</sequence>
<proteinExistence type="inferred from homology"/>
<evidence type="ECO:0000256" key="4">
    <source>
        <dbReference type="ARBA" id="ARBA00008654"/>
    </source>
</evidence>
<feature type="domain" description="TauD/TfdA-like" evidence="16">
    <location>
        <begin position="122"/>
        <end position="380"/>
    </location>
</feature>
<keyword evidence="6" id="KW-0479">Metal-binding</keyword>
<dbReference type="Gene3D" id="3.30.2020.30">
    <property type="match status" value="1"/>
</dbReference>
<comment type="similarity">
    <text evidence="4">Belongs to the gamma-BBH/TMLD family.</text>
</comment>
<evidence type="ECO:0000256" key="10">
    <source>
        <dbReference type="ARBA" id="ARBA00023004"/>
    </source>
</evidence>
<dbReference type="InterPro" id="IPR042098">
    <property type="entry name" value="TauD-like_sf"/>
</dbReference>
<keyword evidence="10" id="KW-0408">Iron</keyword>
<evidence type="ECO:0000256" key="15">
    <source>
        <dbReference type="ARBA" id="ARBA00049334"/>
    </source>
</evidence>
<dbReference type="EC" id="1.14.11.8" evidence="5"/>
<evidence type="ECO:0000256" key="8">
    <source>
        <dbReference type="ARBA" id="ARBA00022964"/>
    </source>
</evidence>
<comment type="pathway">
    <text evidence="3">Amine and polyamine biosynthesis; carnitine biosynthesis.</text>
</comment>
<gene>
    <name evidence="18" type="ORF">PLOB_00007414</name>
</gene>
<evidence type="ECO:0000256" key="12">
    <source>
        <dbReference type="ARBA" id="ARBA00031778"/>
    </source>
</evidence>
<evidence type="ECO:0000256" key="6">
    <source>
        <dbReference type="ARBA" id="ARBA00022723"/>
    </source>
</evidence>
<feature type="domain" description="Gamma-butyrobetaine hydroxylase-like N-terminal" evidence="17">
    <location>
        <begin position="18"/>
        <end position="98"/>
    </location>
</feature>
<evidence type="ECO:0000259" key="17">
    <source>
        <dbReference type="Pfam" id="PF06155"/>
    </source>
</evidence>
<keyword evidence="9" id="KW-0560">Oxidoreductase</keyword>
<organism evidence="18 19">
    <name type="scientific">Porites lobata</name>
    <dbReference type="NCBI Taxonomy" id="104759"/>
    <lineage>
        <taxon>Eukaryota</taxon>
        <taxon>Metazoa</taxon>
        <taxon>Cnidaria</taxon>
        <taxon>Anthozoa</taxon>
        <taxon>Hexacorallia</taxon>
        <taxon>Scleractinia</taxon>
        <taxon>Fungiina</taxon>
        <taxon>Poritidae</taxon>
        <taxon>Porites</taxon>
    </lineage>
</organism>
<keyword evidence="19" id="KW-1185">Reference proteome</keyword>
<comment type="function">
    <text evidence="14">Converts trimethyllysine (TML) into hydroxytrimethyllysine (HTML).</text>
</comment>
<keyword evidence="7" id="KW-0124">Carnitine biosynthesis</keyword>
<dbReference type="Pfam" id="PF06155">
    <property type="entry name" value="GBBH-like_N"/>
    <property type="match status" value="1"/>
</dbReference>
<dbReference type="EMBL" id="CALNXK010000135">
    <property type="protein sequence ID" value="CAH3165913.1"/>
    <property type="molecule type" value="Genomic_DNA"/>
</dbReference>
<evidence type="ECO:0000256" key="1">
    <source>
        <dbReference type="ARBA" id="ARBA00001954"/>
    </source>
</evidence>
<protein>
    <recommendedName>
        <fullName evidence="5">trimethyllysine dioxygenase</fullName>
        <ecNumber evidence="5">1.14.11.8</ecNumber>
    </recommendedName>
    <alternativeName>
        <fullName evidence="12">Epsilon-trimethyllysine 2-oxoglutarate dioxygenase</fullName>
    </alternativeName>
    <alternativeName>
        <fullName evidence="11">TML hydroxylase</fullName>
    </alternativeName>
    <alternativeName>
        <fullName evidence="13">TML-alpha-ketoglutarate dioxygenase</fullName>
    </alternativeName>
</protein>
<comment type="cofactor">
    <cofactor evidence="2">
        <name>L-ascorbate</name>
        <dbReference type="ChEBI" id="CHEBI:38290"/>
    </cofactor>
</comment>
<dbReference type="InterPro" id="IPR003819">
    <property type="entry name" value="TauD/TfdA-like"/>
</dbReference>
<name>A0ABN8QKM7_9CNID</name>
<dbReference type="PANTHER" id="PTHR10696:SF51">
    <property type="entry name" value="TRIMETHYLLYSINE DIOXYGENASE, MITOCHONDRIAL"/>
    <property type="match status" value="1"/>
</dbReference>
<evidence type="ECO:0000313" key="18">
    <source>
        <dbReference type="EMBL" id="CAH3165913.1"/>
    </source>
</evidence>